<dbReference type="Proteomes" id="UP000831485">
    <property type="component" value="Chromosome"/>
</dbReference>
<reference evidence="1" key="1">
    <citation type="submission" date="2022-04" db="EMBL/GenBank/DDBJ databases">
        <authorList>
            <person name="Liu G."/>
        </authorList>
    </citation>
    <scope>NUCLEOTIDE SEQUENCE</scope>
    <source>
        <strain evidence="1">RG22</strain>
    </source>
</reference>
<evidence type="ECO:0000313" key="1">
    <source>
        <dbReference type="EMBL" id="UPU34260.1"/>
    </source>
</evidence>
<keyword evidence="2" id="KW-1185">Reference proteome</keyword>
<sequence length="127" mass="14028">MAMLIVTISALAILPLFWNSLDENSAVHLRSKAKEVAVQKVEELASLPPDAVEHYLGSGTTYTSSIEYVTADGAVTDDKSAQFQRTFNISQVPDLVVYPKPVIFTCVVRYPYRGKIRSCSFCTMGTF</sequence>
<name>A0ABY4L9I8_9BACT</name>
<accession>A0ABY4L9I8</accession>
<dbReference type="EMBL" id="CP096574">
    <property type="protein sequence ID" value="UPU34260.1"/>
    <property type="molecule type" value="Genomic_DNA"/>
</dbReference>
<dbReference type="RefSeq" id="WP_183347120.1">
    <property type="nucleotide sequence ID" value="NZ_CP096574.1"/>
</dbReference>
<evidence type="ECO:0000313" key="2">
    <source>
        <dbReference type="Proteomes" id="UP000831485"/>
    </source>
</evidence>
<protein>
    <submittedName>
        <fullName evidence="1">Uncharacterized protein</fullName>
    </submittedName>
</protein>
<proteinExistence type="predicted"/>
<gene>
    <name evidence="1" type="ORF">M1B72_12455</name>
</gene>
<organism evidence="1 2">
    <name type="scientific">Geomonas paludis</name>
    <dbReference type="NCBI Taxonomy" id="2740185"/>
    <lineage>
        <taxon>Bacteria</taxon>
        <taxon>Pseudomonadati</taxon>
        <taxon>Thermodesulfobacteriota</taxon>
        <taxon>Desulfuromonadia</taxon>
        <taxon>Geobacterales</taxon>
        <taxon>Geobacteraceae</taxon>
        <taxon>Geomonas</taxon>
    </lineage>
</organism>